<dbReference type="EMBL" id="LOCQ01000059">
    <property type="protein sequence ID" value="OBV37798.1"/>
    <property type="molecule type" value="Genomic_DNA"/>
</dbReference>
<dbReference type="RefSeq" id="WP_065309346.1">
    <property type="nucleotide sequence ID" value="NZ_LOCQ01000059.1"/>
</dbReference>
<feature type="chain" id="PRO_5008355512" evidence="1">
    <location>
        <begin position="24"/>
        <end position="365"/>
    </location>
</feature>
<keyword evidence="3" id="KW-1185">Reference proteome</keyword>
<sequence length="365" mass="39555">MPLKLSTAAGLAALFLLPAIASADIVQRQVITAFAAQQDGDGADVLTMASTTGCGGKLLRMDAPSLGMLRADYAAMKQALAKQISHKTSMLVILEACPAPGSAGDAAVPVIRRLLACDPAACKDDQARLYLSEELMPQDHRAAPYVLVVPLPPGQQKASWQVDVYSAKQARTLRLSAHIDAPDYVEGKRVGGYTLYYPDGKVALRVAQNAQGQQDGEAVQYNQDGSVQARGLWRNGVREGKHSEYHKTGKLSEEITYRNGERVDGLAETFHDNGQLSSRTNYVNGEMDGELLTYYPDGTLESRSTRIKGKLNGTSTFYYPDGKVKSTLDYVNDAADGWARSWRQDGTLEKACRFVKGEGQGCDVN</sequence>
<protein>
    <submittedName>
        <fullName evidence="2">Antitoxin component YwqK of the YwqJK toxin-antitoxin module</fullName>
    </submittedName>
</protein>
<accession>A0A1A7C0E2</accession>
<dbReference type="STRING" id="1747903.ASR47_100470"/>
<dbReference type="Proteomes" id="UP000092713">
    <property type="component" value="Unassembled WGS sequence"/>
</dbReference>
<reference evidence="2 3" key="1">
    <citation type="submission" date="2016-04" db="EMBL/GenBank/DDBJ databases">
        <title>Draft genome sequence of Janthinobacterium psychrotolerans sp. nov., isolated from freshwater sediments in Denmark.</title>
        <authorList>
            <person name="Gong X."/>
            <person name="Skrivergaard S."/>
            <person name="Korsgaard B.S."/>
            <person name="Schreiber L."/>
            <person name="Marshall I.P."/>
            <person name="Finster K."/>
            <person name="Schramm A."/>
        </authorList>
    </citation>
    <scope>NUCLEOTIDE SEQUENCE [LARGE SCALE GENOMIC DNA]</scope>
    <source>
        <strain evidence="2 3">S3-2</strain>
    </source>
</reference>
<organism evidence="2 3">
    <name type="scientific">Janthinobacterium psychrotolerans</name>
    <dbReference type="NCBI Taxonomy" id="1747903"/>
    <lineage>
        <taxon>Bacteria</taxon>
        <taxon>Pseudomonadati</taxon>
        <taxon>Pseudomonadota</taxon>
        <taxon>Betaproteobacteria</taxon>
        <taxon>Burkholderiales</taxon>
        <taxon>Oxalobacteraceae</taxon>
        <taxon>Janthinobacterium</taxon>
    </lineage>
</organism>
<proteinExistence type="predicted"/>
<comment type="caution">
    <text evidence="2">The sequence shown here is derived from an EMBL/GenBank/DDBJ whole genome shotgun (WGS) entry which is preliminary data.</text>
</comment>
<dbReference type="SUPFAM" id="SSF82185">
    <property type="entry name" value="Histone H3 K4-specific methyltransferase SET7/9 N-terminal domain"/>
    <property type="match status" value="2"/>
</dbReference>
<evidence type="ECO:0000313" key="3">
    <source>
        <dbReference type="Proteomes" id="UP000092713"/>
    </source>
</evidence>
<feature type="signal peptide" evidence="1">
    <location>
        <begin position="1"/>
        <end position="23"/>
    </location>
</feature>
<gene>
    <name evidence="2" type="ORF">ASR47_100470</name>
</gene>
<dbReference type="InterPro" id="IPR011652">
    <property type="entry name" value="MORN_2"/>
</dbReference>
<keyword evidence="1" id="KW-0732">Signal</keyword>
<evidence type="ECO:0000256" key="1">
    <source>
        <dbReference type="SAM" id="SignalP"/>
    </source>
</evidence>
<dbReference type="Pfam" id="PF07661">
    <property type="entry name" value="MORN_2"/>
    <property type="match status" value="4"/>
</dbReference>
<evidence type="ECO:0000313" key="2">
    <source>
        <dbReference type="EMBL" id="OBV37798.1"/>
    </source>
</evidence>
<dbReference type="Gene3D" id="3.90.930.1">
    <property type="match status" value="2"/>
</dbReference>
<name>A0A1A7C0E2_9BURK</name>
<dbReference type="AlphaFoldDB" id="A0A1A7C0E2"/>